<evidence type="ECO:0000313" key="1">
    <source>
        <dbReference type="EMBL" id="GAA5165870.1"/>
    </source>
</evidence>
<dbReference type="Proteomes" id="UP001500547">
    <property type="component" value="Unassembled WGS sequence"/>
</dbReference>
<name>A0ABP9QQZ9_9RHOO</name>
<dbReference type="EMBL" id="BAABLD010000008">
    <property type="protein sequence ID" value="GAA5165870.1"/>
    <property type="molecule type" value="Genomic_DNA"/>
</dbReference>
<sequence>MWKKLRILILLFILATVALSAWRGQARARDWHNTVQVAIFPINGDGSTAAAKRIAGLSDDSFRDIEEFFVEQAHAHGVRETHPLRVSLQPALNSLPPRPPSTGSAFDILVWSLQLRWWAWKQPEGSPRAGVRAFVIYWDSTQTEGRIPDSHGLAKGQIAISNVHVQQDMQRTNNVVIAHEILHTMAATDKYGPDLMPVFPDGFAEPGASPRYPQRLCEIMAGRIPLSASQLEMPHSLKDCVIGPATAREIGITH</sequence>
<evidence type="ECO:0000313" key="2">
    <source>
        <dbReference type="Proteomes" id="UP001500547"/>
    </source>
</evidence>
<accession>A0ABP9QQZ9</accession>
<keyword evidence="2" id="KW-1185">Reference proteome</keyword>
<dbReference type="RefSeq" id="WP_345533011.1">
    <property type="nucleotide sequence ID" value="NZ_BAABLD010000008.1"/>
</dbReference>
<organism evidence="1 2">
    <name type="scientific">Viridibacterium curvum</name>
    <dbReference type="NCBI Taxonomy" id="1101404"/>
    <lineage>
        <taxon>Bacteria</taxon>
        <taxon>Pseudomonadati</taxon>
        <taxon>Pseudomonadota</taxon>
        <taxon>Betaproteobacteria</taxon>
        <taxon>Rhodocyclales</taxon>
        <taxon>Rhodocyclaceae</taxon>
        <taxon>Viridibacterium</taxon>
    </lineage>
</organism>
<proteinExistence type="predicted"/>
<protein>
    <submittedName>
        <fullName evidence="1">Uncharacterized protein</fullName>
    </submittedName>
</protein>
<gene>
    <name evidence="1" type="ORF">GCM10025770_22110</name>
</gene>
<comment type="caution">
    <text evidence="1">The sequence shown here is derived from an EMBL/GenBank/DDBJ whole genome shotgun (WGS) entry which is preliminary data.</text>
</comment>
<reference evidence="2" key="1">
    <citation type="journal article" date="2019" name="Int. J. Syst. Evol. Microbiol.">
        <title>The Global Catalogue of Microorganisms (GCM) 10K type strain sequencing project: providing services to taxonomists for standard genome sequencing and annotation.</title>
        <authorList>
            <consortium name="The Broad Institute Genomics Platform"/>
            <consortium name="The Broad Institute Genome Sequencing Center for Infectious Disease"/>
            <person name="Wu L."/>
            <person name="Ma J."/>
        </authorList>
    </citation>
    <scope>NUCLEOTIDE SEQUENCE [LARGE SCALE GENOMIC DNA]</scope>
    <source>
        <strain evidence="2">JCM 18715</strain>
    </source>
</reference>